<evidence type="ECO:0000256" key="2">
    <source>
        <dbReference type="ARBA" id="ARBA00022741"/>
    </source>
</evidence>
<comment type="caution">
    <text evidence="6">The sequence shown here is derived from an EMBL/GenBank/DDBJ whole genome shotgun (WGS) entry which is preliminary data.</text>
</comment>
<reference evidence="6 7" key="1">
    <citation type="submission" date="2018-08" db="EMBL/GenBank/DDBJ databases">
        <title>Isolation, diversity and antifungal activity of Actinobacteria from wheat.</title>
        <authorList>
            <person name="Han C."/>
        </authorList>
    </citation>
    <scope>NUCLEOTIDE SEQUENCE [LARGE SCALE GENOMIC DNA]</scope>
    <source>
        <strain evidence="6 7">NEAU-YY421</strain>
    </source>
</reference>
<evidence type="ECO:0000256" key="3">
    <source>
        <dbReference type="ARBA" id="ARBA00022777"/>
    </source>
</evidence>
<organism evidence="6 7">
    <name type="scientific">Streptomyces triticagri</name>
    <dbReference type="NCBI Taxonomy" id="2293568"/>
    <lineage>
        <taxon>Bacteria</taxon>
        <taxon>Bacillati</taxon>
        <taxon>Actinomycetota</taxon>
        <taxon>Actinomycetes</taxon>
        <taxon>Kitasatosporales</taxon>
        <taxon>Streptomycetaceae</taxon>
        <taxon>Streptomyces</taxon>
    </lineage>
</organism>
<dbReference type="PROSITE" id="PS50011">
    <property type="entry name" value="PROTEIN_KINASE_DOM"/>
    <property type="match status" value="1"/>
</dbReference>
<proteinExistence type="predicted"/>
<keyword evidence="2" id="KW-0547">Nucleotide-binding</keyword>
<dbReference type="RefSeq" id="WP_147336149.1">
    <property type="nucleotide sequence ID" value="NZ_QUAK01000089.1"/>
</dbReference>
<keyword evidence="4" id="KW-0067">ATP-binding</keyword>
<dbReference type="SMART" id="SM00220">
    <property type="entry name" value="S_TKc"/>
    <property type="match status" value="1"/>
</dbReference>
<dbReference type="CDD" id="cd14014">
    <property type="entry name" value="STKc_PknB_like"/>
    <property type="match status" value="1"/>
</dbReference>
<dbReference type="EMBL" id="QUAK01000089">
    <property type="protein sequence ID" value="RFU85532.1"/>
    <property type="molecule type" value="Genomic_DNA"/>
</dbReference>
<dbReference type="GO" id="GO:0005524">
    <property type="term" value="F:ATP binding"/>
    <property type="evidence" value="ECO:0007669"/>
    <property type="project" value="UniProtKB-KW"/>
</dbReference>
<evidence type="ECO:0000256" key="4">
    <source>
        <dbReference type="ARBA" id="ARBA00022840"/>
    </source>
</evidence>
<dbReference type="OrthoDB" id="3971273at2"/>
<dbReference type="InterPro" id="IPR008271">
    <property type="entry name" value="Ser/Thr_kinase_AS"/>
</dbReference>
<accession>A0A372M3N8</accession>
<dbReference type="Gene3D" id="1.10.510.10">
    <property type="entry name" value="Transferase(Phosphotransferase) domain 1"/>
    <property type="match status" value="1"/>
</dbReference>
<dbReference type="Pfam" id="PF00069">
    <property type="entry name" value="Pkinase"/>
    <property type="match status" value="1"/>
</dbReference>
<dbReference type="SUPFAM" id="SSF56112">
    <property type="entry name" value="Protein kinase-like (PK-like)"/>
    <property type="match status" value="1"/>
</dbReference>
<gene>
    <name evidence="6" type="ORF">DY218_16760</name>
</gene>
<dbReference type="Proteomes" id="UP000263094">
    <property type="component" value="Unassembled WGS sequence"/>
</dbReference>
<evidence type="ECO:0000259" key="5">
    <source>
        <dbReference type="PROSITE" id="PS50011"/>
    </source>
</evidence>
<feature type="domain" description="Protein kinase" evidence="5">
    <location>
        <begin position="17"/>
        <end position="289"/>
    </location>
</feature>
<keyword evidence="7" id="KW-1185">Reference proteome</keyword>
<keyword evidence="3 6" id="KW-0418">Kinase</keyword>
<dbReference type="Gene3D" id="3.30.200.20">
    <property type="entry name" value="Phosphorylase Kinase, domain 1"/>
    <property type="match status" value="1"/>
</dbReference>
<name>A0A372M3N8_9ACTN</name>
<dbReference type="InterPro" id="IPR000719">
    <property type="entry name" value="Prot_kinase_dom"/>
</dbReference>
<dbReference type="GO" id="GO:0004674">
    <property type="term" value="F:protein serine/threonine kinase activity"/>
    <property type="evidence" value="ECO:0007669"/>
    <property type="project" value="UniProtKB-KW"/>
</dbReference>
<evidence type="ECO:0000313" key="6">
    <source>
        <dbReference type="EMBL" id="RFU85532.1"/>
    </source>
</evidence>
<keyword evidence="1" id="KW-0808">Transferase</keyword>
<keyword evidence="6" id="KW-0723">Serine/threonine-protein kinase</keyword>
<evidence type="ECO:0000256" key="1">
    <source>
        <dbReference type="ARBA" id="ARBA00022679"/>
    </source>
</evidence>
<dbReference type="InterPro" id="IPR011009">
    <property type="entry name" value="Kinase-like_dom_sf"/>
</dbReference>
<dbReference type="PROSITE" id="PS00108">
    <property type="entry name" value="PROTEIN_KINASE_ST"/>
    <property type="match status" value="1"/>
</dbReference>
<dbReference type="PANTHER" id="PTHR43289:SF34">
    <property type="entry name" value="SERINE_THREONINE-PROTEIN KINASE YBDM-RELATED"/>
    <property type="match status" value="1"/>
</dbReference>
<sequence>MLEPLPAGAPPRHVGPYRLLGRLGSGGMGEVHLACRTEESTRRPGVDVDLGRLVAVKTVREDLQVDEAFRARFRREIDAARAVRSPHAAGLLDGDSGARLPWLATEFVPGPSLAEAVDRSGPLSVGAVRALGAALARALQAVHAAQVLHRDLKPANVLLAGTGPKLIDFGIAQAFDATALTSTGLIVGTPGFMAPEHLEGSRAVVPATDVFCLGALLAFAATGRGPFDHADGEMGAVIYRISRADADLTAVPGELRDPIAACLRLDPAERPTPEALLTLLGGDAPDPFPWPGEVLSLLARHAEAARTCARAATGAGAVAELPTFGPAVPYSPTAAVDRPPAAPP</sequence>
<dbReference type="PANTHER" id="PTHR43289">
    <property type="entry name" value="MITOGEN-ACTIVATED PROTEIN KINASE KINASE KINASE 20-RELATED"/>
    <property type="match status" value="1"/>
</dbReference>
<dbReference type="AlphaFoldDB" id="A0A372M3N8"/>
<protein>
    <submittedName>
        <fullName evidence="6">Serine/threonine protein kinase</fullName>
    </submittedName>
</protein>
<feature type="non-terminal residue" evidence="6">
    <location>
        <position position="344"/>
    </location>
</feature>
<evidence type="ECO:0000313" key="7">
    <source>
        <dbReference type="Proteomes" id="UP000263094"/>
    </source>
</evidence>